<dbReference type="Proteomes" id="UP001163223">
    <property type="component" value="Chromosome"/>
</dbReference>
<evidence type="ECO:0000313" key="1">
    <source>
        <dbReference type="EMBL" id="WAJ30474.1"/>
    </source>
</evidence>
<accession>A0ACD4NUQ2</accession>
<dbReference type="EMBL" id="CP113520">
    <property type="protein sequence ID" value="WAJ30474.1"/>
    <property type="molecule type" value="Genomic_DNA"/>
</dbReference>
<reference evidence="1" key="1">
    <citation type="submission" date="2022-11" db="EMBL/GenBank/DDBJ databases">
        <title>beta-Carotene-producing bacterium, Jeongeuplla avenae sp. nov., alleviates the salt stress of Arabidopsis seedlings.</title>
        <authorList>
            <person name="Jiang L."/>
            <person name="Lee J."/>
        </authorList>
    </citation>
    <scope>NUCLEOTIDE SEQUENCE</scope>
    <source>
        <strain evidence="1">DY_R2A_6</strain>
    </source>
</reference>
<protein>
    <submittedName>
        <fullName evidence="1">CHAD domain-containing protein</fullName>
    </submittedName>
</protein>
<organism evidence="1 2">
    <name type="scientific">Antarcticirhabdus aurantiaca</name>
    <dbReference type="NCBI Taxonomy" id="2606717"/>
    <lineage>
        <taxon>Bacteria</taxon>
        <taxon>Pseudomonadati</taxon>
        <taxon>Pseudomonadota</taxon>
        <taxon>Alphaproteobacteria</taxon>
        <taxon>Hyphomicrobiales</taxon>
        <taxon>Aurantimonadaceae</taxon>
        <taxon>Antarcticirhabdus</taxon>
    </lineage>
</organism>
<gene>
    <name evidence="1" type="ORF">OXU80_09840</name>
</gene>
<evidence type="ECO:0000313" key="2">
    <source>
        <dbReference type="Proteomes" id="UP001163223"/>
    </source>
</evidence>
<keyword evidence="2" id="KW-1185">Reference proteome</keyword>
<name>A0ACD4NUQ2_9HYPH</name>
<sequence>MAYRLDPHRPPAEEIARVAGEELEKAAAELRDPDADQGEAIHDVRKRLKKLRGLLRFARESDARLYRRENARLRDAARSLSAVRDRTALIESLDALQEHVGASVAPASFAAIRAALEHKRQVVVASEGDVGARVSQVIEVLDGALEDWRERRAVGASQGRSSLLHGLEENYRRARTALKTATASGDAEDFHDLRKRAKYHAMHLKLLADIWPDVLTPARKAADGVADALGSDHDYAVLLGEMEAEPQLFGAQTHRARIAALASTRQRELRVEALAACARLFAEKPKAFRRRIAAYLDRAAAEGAARDAARETKLVA</sequence>
<proteinExistence type="predicted"/>